<name>A0ABS2N4Z8_9BACI</name>
<evidence type="ECO:0000313" key="4">
    <source>
        <dbReference type="Proteomes" id="UP001296943"/>
    </source>
</evidence>
<dbReference type="InterPro" id="IPR002762">
    <property type="entry name" value="CbiX-like"/>
</dbReference>
<organism evidence="3 4">
    <name type="scientific">Aquibacillus albus</name>
    <dbReference type="NCBI Taxonomy" id="1168171"/>
    <lineage>
        <taxon>Bacteria</taxon>
        <taxon>Bacillati</taxon>
        <taxon>Bacillota</taxon>
        <taxon>Bacilli</taxon>
        <taxon>Bacillales</taxon>
        <taxon>Bacillaceae</taxon>
        <taxon>Aquibacillus</taxon>
    </lineage>
</organism>
<dbReference type="EMBL" id="JAFBDR010000028">
    <property type="protein sequence ID" value="MBM7573220.1"/>
    <property type="molecule type" value="Genomic_DNA"/>
</dbReference>
<keyword evidence="1" id="KW-0479">Metal-binding</keyword>
<evidence type="ECO:0000256" key="2">
    <source>
        <dbReference type="ARBA" id="ARBA00023239"/>
    </source>
</evidence>
<sequence>MQAVLYICHGSRVEKAANQAIEFVEKTMKLVDVPIQEYCFLELAKPTIDEGIQRCIEQGAKKIAVVPVLLLTAAHAKKDIPNVLKQASKHYKNVEFSYGKPIGVQEKMVDVLVERIKEKTSISQDLHVLLVGRGSSDPDAKIDTQKIADTLKNKSRVSSVRICFLAAARPTYEEALIEAVETGANRIVVLPYLLFTGILMKEIEQTAQQLRLSPEQEVIVCDYLGSHRNVCEQLKARVIEAIREGEKYATMA</sequence>
<dbReference type="PANTHER" id="PTHR33542">
    <property type="entry name" value="SIROHYDROCHLORIN FERROCHELATASE, CHLOROPLASTIC"/>
    <property type="match status" value="1"/>
</dbReference>
<dbReference type="Proteomes" id="UP001296943">
    <property type="component" value="Unassembled WGS sequence"/>
</dbReference>
<keyword evidence="4" id="KW-1185">Reference proteome</keyword>
<dbReference type="Gene3D" id="3.40.50.1400">
    <property type="match status" value="2"/>
</dbReference>
<dbReference type="RefSeq" id="WP_204501876.1">
    <property type="nucleotide sequence ID" value="NZ_JAFBDR010000028.1"/>
</dbReference>
<keyword evidence="2 3" id="KW-0456">Lyase</keyword>
<reference evidence="3 4" key="1">
    <citation type="submission" date="2021-01" db="EMBL/GenBank/DDBJ databases">
        <title>Genomic Encyclopedia of Type Strains, Phase IV (KMG-IV): sequencing the most valuable type-strain genomes for metagenomic binning, comparative biology and taxonomic classification.</title>
        <authorList>
            <person name="Goeker M."/>
        </authorList>
    </citation>
    <scope>NUCLEOTIDE SEQUENCE [LARGE SCALE GENOMIC DNA]</scope>
    <source>
        <strain evidence="3 4">DSM 23711</strain>
    </source>
</reference>
<dbReference type="CDD" id="cd03414">
    <property type="entry name" value="CbiX_SirB_C"/>
    <property type="match status" value="1"/>
</dbReference>
<dbReference type="CDD" id="cd03416">
    <property type="entry name" value="CbiX_SirB_N"/>
    <property type="match status" value="1"/>
</dbReference>
<dbReference type="Pfam" id="PF01903">
    <property type="entry name" value="CbiX"/>
    <property type="match status" value="2"/>
</dbReference>
<dbReference type="InterPro" id="IPR050963">
    <property type="entry name" value="Sirohydro_Cobaltochel/CbiX"/>
</dbReference>
<dbReference type="SUPFAM" id="SSF53800">
    <property type="entry name" value="Chelatase"/>
    <property type="match status" value="1"/>
</dbReference>
<evidence type="ECO:0000313" key="3">
    <source>
        <dbReference type="EMBL" id="MBM7573220.1"/>
    </source>
</evidence>
<protein>
    <submittedName>
        <fullName evidence="3">Sirohydrochlorin ferrochelatase</fullName>
        <ecNumber evidence="3">4.99.1.4</ecNumber>
    </submittedName>
</protein>
<dbReference type="EC" id="4.99.1.4" evidence="3"/>
<accession>A0ABS2N4Z8</accession>
<evidence type="ECO:0000256" key="1">
    <source>
        <dbReference type="ARBA" id="ARBA00022723"/>
    </source>
</evidence>
<dbReference type="GO" id="GO:0051266">
    <property type="term" value="F:sirohydrochlorin ferrochelatase activity"/>
    <property type="evidence" value="ECO:0007669"/>
    <property type="project" value="UniProtKB-EC"/>
</dbReference>
<gene>
    <name evidence="3" type="ORF">JOC48_003771</name>
</gene>
<comment type="caution">
    <text evidence="3">The sequence shown here is derived from an EMBL/GenBank/DDBJ whole genome shotgun (WGS) entry which is preliminary data.</text>
</comment>
<dbReference type="PANTHER" id="PTHR33542:SF3">
    <property type="entry name" value="SIROHYDROCHLORIN FERROCHELATASE, CHLOROPLASTIC"/>
    <property type="match status" value="1"/>
</dbReference>
<proteinExistence type="predicted"/>